<sequence length="68" mass="7917">LIVGETHARQVLATYQRHYNAHRPHQARHQLPPEAQEQPNAAVHDLDARRVLRTRILGGLINEYRYTV</sequence>
<feature type="non-terminal residue" evidence="2">
    <location>
        <position position="1"/>
    </location>
</feature>
<name>A0ABV8YZ47_9ACTN</name>
<dbReference type="Proteomes" id="UP001596012">
    <property type="component" value="Unassembled WGS sequence"/>
</dbReference>
<evidence type="ECO:0000256" key="1">
    <source>
        <dbReference type="SAM" id="MobiDB-lite"/>
    </source>
</evidence>
<evidence type="ECO:0000313" key="2">
    <source>
        <dbReference type="EMBL" id="MFC4469877.1"/>
    </source>
</evidence>
<feature type="region of interest" description="Disordered" evidence="1">
    <location>
        <begin position="23"/>
        <end position="43"/>
    </location>
</feature>
<dbReference type="EMBL" id="JBHSFG010000069">
    <property type="protein sequence ID" value="MFC4469877.1"/>
    <property type="molecule type" value="Genomic_DNA"/>
</dbReference>
<keyword evidence="3" id="KW-1185">Reference proteome</keyword>
<comment type="caution">
    <text evidence="2">The sequence shown here is derived from an EMBL/GenBank/DDBJ whole genome shotgun (WGS) entry which is preliminary data.</text>
</comment>
<reference evidence="3" key="1">
    <citation type="journal article" date="2019" name="Int. J. Syst. Evol. Microbiol.">
        <title>The Global Catalogue of Microorganisms (GCM) 10K type strain sequencing project: providing services to taxonomists for standard genome sequencing and annotation.</title>
        <authorList>
            <consortium name="The Broad Institute Genomics Platform"/>
            <consortium name="The Broad Institute Genome Sequencing Center for Infectious Disease"/>
            <person name="Wu L."/>
            <person name="Ma J."/>
        </authorList>
    </citation>
    <scope>NUCLEOTIDE SEQUENCE [LARGE SCALE GENOMIC DNA]</scope>
    <source>
        <strain evidence="3">DT43</strain>
    </source>
</reference>
<protein>
    <submittedName>
        <fullName evidence="2">Transposase</fullName>
    </submittedName>
</protein>
<organism evidence="2 3">
    <name type="scientific">Streptomyces xiangluensis</name>
    <dbReference type="NCBI Taxonomy" id="2665720"/>
    <lineage>
        <taxon>Bacteria</taxon>
        <taxon>Bacillati</taxon>
        <taxon>Actinomycetota</taxon>
        <taxon>Actinomycetes</taxon>
        <taxon>Kitasatosporales</taxon>
        <taxon>Streptomycetaceae</taxon>
        <taxon>Streptomyces</taxon>
    </lineage>
</organism>
<accession>A0ABV8YZ47</accession>
<gene>
    <name evidence="2" type="ORF">ACFPH6_36170</name>
</gene>
<proteinExistence type="predicted"/>
<evidence type="ECO:0000313" key="3">
    <source>
        <dbReference type="Proteomes" id="UP001596012"/>
    </source>
</evidence>